<dbReference type="InterPro" id="IPR011992">
    <property type="entry name" value="EF-hand-dom_pair"/>
</dbReference>
<dbReference type="InterPro" id="IPR005176">
    <property type="entry name" value="PONY_dom"/>
</dbReference>
<dbReference type="Gene3D" id="1.10.238.10">
    <property type="entry name" value="EF-hand"/>
    <property type="match status" value="1"/>
</dbReference>
<keyword evidence="1" id="KW-0833">Ubl conjugation pathway</keyword>
<evidence type="ECO:0000256" key="1">
    <source>
        <dbReference type="ARBA" id="ARBA00022786"/>
    </source>
</evidence>
<comment type="function">
    <text evidence="2">Promotes neddylation of cullin components of SCF-type E3 ubiquitin ligase complexes and thus regulates SCF-type complex activity. Function promotes cell proliferation.</text>
</comment>
<evidence type="ECO:0000256" key="2">
    <source>
        <dbReference type="ARBA" id="ARBA00059219"/>
    </source>
</evidence>
<dbReference type="PANTHER" id="PTHR12281">
    <property type="entry name" value="RP42 RELATED"/>
    <property type="match status" value="1"/>
</dbReference>
<sequence>MAPQRRKFVDGLDDENKPSSKRVKNNVHSSDRYVLCDNTNQMFSFYNRRSSKPSNDFSDSASFSQKKCTALFNEYASPDESDLIGPEGVERFCRDIGVEPENIVTLVLAWKMDAKQMGYFTLKEWIKGLSDLQCDSIPKLRSKIDYLRSLLNDPTSFKSIYRYAFDFAKDKDQRSMDIETAKAMLQLLLGKQWSLFPYFHQFLDQSKYKVINKDQWCNVLEFSRTISSDLRNYDEDGAWPVLLDEFVEWYRKCVIGETLD</sequence>
<accession>A0A443QPV3</accession>
<feature type="compositionally biased region" description="Basic and acidic residues" evidence="4">
    <location>
        <begin position="7"/>
        <end position="18"/>
    </location>
</feature>
<dbReference type="GO" id="GO:0097602">
    <property type="term" value="F:cullin family protein binding"/>
    <property type="evidence" value="ECO:0007669"/>
    <property type="project" value="TreeGrafter"/>
</dbReference>
<gene>
    <name evidence="6" type="ORF">B4U79_04640</name>
</gene>
<reference evidence="6 7" key="1">
    <citation type="journal article" date="2018" name="Gigascience">
        <title>Genomes of trombidid mites reveal novel predicted allergens and laterally-transferred genes associated with secondary metabolism.</title>
        <authorList>
            <person name="Dong X."/>
            <person name="Chaisiri K."/>
            <person name="Xia D."/>
            <person name="Armstrong S.D."/>
            <person name="Fang Y."/>
            <person name="Donnelly M.J."/>
            <person name="Kadowaki T."/>
            <person name="McGarry J.W."/>
            <person name="Darby A.C."/>
            <person name="Makepeace B.L."/>
        </authorList>
    </citation>
    <scope>NUCLEOTIDE SEQUENCE [LARGE SCALE GENOMIC DNA]</scope>
    <source>
        <strain evidence="6">UoL-WK</strain>
    </source>
</reference>
<evidence type="ECO:0000313" key="7">
    <source>
        <dbReference type="Proteomes" id="UP000285301"/>
    </source>
</evidence>
<evidence type="ECO:0000313" key="6">
    <source>
        <dbReference type="EMBL" id="RWS05074.1"/>
    </source>
</evidence>
<dbReference type="FunFam" id="1.10.238.200:FF:000002">
    <property type="entry name" value="DCN1-like protein"/>
    <property type="match status" value="1"/>
</dbReference>
<evidence type="ECO:0000259" key="5">
    <source>
        <dbReference type="PROSITE" id="PS51229"/>
    </source>
</evidence>
<dbReference type="OrthoDB" id="286637at2759"/>
<organism evidence="6 7">
    <name type="scientific">Dinothrombium tinctorium</name>
    <dbReference type="NCBI Taxonomy" id="1965070"/>
    <lineage>
        <taxon>Eukaryota</taxon>
        <taxon>Metazoa</taxon>
        <taxon>Ecdysozoa</taxon>
        <taxon>Arthropoda</taxon>
        <taxon>Chelicerata</taxon>
        <taxon>Arachnida</taxon>
        <taxon>Acari</taxon>
        <taxon>Acariformes</taxon>
        <taxon>Trombidiformes</taxon>
        <taxon>Prostigmata</taxon>
        <taxon>Anystina</taxon>
        <taxon>Parasitengona</taxon>
        <taxon>Trombidioidea</taxon>
        <taxon>Trombidiidae</taxon>
        <taxon>Dinothrombium</taxon>
    </lineage>
</organism>
<dbReference type="InterPro" id="IPR042460">
    <property type="entry name" value="DCN1-like_PONY"/>
</dbReference>
<dbReference type="PANTHER" id="PTHR12281:SF12">
    <property type="entry name" value="DEFECTIVE IN CULLIN NEDDYLATION PROTEIN"/>
    <property type="match status" value="1"/>
</dbReference>
<evidence type="ECO:0000256" key="4">
    <source>
        <dbReference type="SAM" id="MobiDB-lite"/>
    </source>
</evidence>
<dbReference type="PROSITE" id="PS51229">
    <property type="entry name" value="DCUN1"/>
    <property type="match status" value="1"/>
</dbReference>
<feature type="domain" description="DCUN1" evidence="5">
    <location>
        <begin position="63"/>
        <end position="251"/>
    </location>
</feature>
<dbReference type="AlphaFoldDB" id="A0A443QPV3"/>
<dbReference type="InterPro" id="IPR014764">
    <property type="entry name" value="DCN-prot"/>
</dbReference>
<dbReference type="Pfam" id="PF03556">
    <property type="entry name" value="Cullin_binding"/>
    <property type="match status" value="1"/>
</dbReference>
<dbReference type="Proteomes" id="UP000285301">
    <property type="component" value="Unassembled WGS sequence"/>
</dbReference>
<comment type="function">
    <text evidence="3">Neddylation of cullins play an essential role in the regulation of SCF-type complexes activity.</text>
</comment>
<dbReference type="Gene3D" id="1.10.238.200">
    <property type="entry name" value="Cullin, PONY binding domain"/>
    <property type="match status" value="1"/>
</dbReference>
<protein>
    <recommendedName>
        <fullName evidence="3">Defective in cullin neddylation protein</fullName>
    </recommendedName>
</protein>
<keyword evidence="7" id="KW-1185">Reference proteome</keyword>
<dbReference type="FunFam" id="1.10.238.10:FF:000030">
    <property type="entry name" value="DCN1-like protein"/>
    <property type="match status" value="1"/>
</dbReference>
<dbReference type="STRING" id="1965070.A0A443QPV3"/>
<name>A0A443QPV3_9ACAR</name>
<feature type="region of interest" description="Disordered" evidence="4">
    <location>
        <begin position="1"/>
        <end position="24"/>
    </location>
</feature>
<dbReference type="EMBL" id="NCKU01005048">
    <property type="protein sequence ID" value="RWS05074.1"/>
    <property type="molecule type" value="Genomic_DNA"/>
</dbReference>
<proteinExistence type="predicted"/>
<dbReference type="SUPFAM" id="SSF47473">
    <property type="entry name" value="EF-hand"/>
    <property type="match status" value="1"/>
</dbReference>
<comment type="caution">
    <text evidence="6">The sequence shown here is derived from an EMBL/GenBank/DDBJ whole genome shotgun (WGS) entry which is preliminary data.</text>
</comment>
<dbReference type="GO" id="GO:0032182">
    <property type="term" value="F:ubiquitin-like protein binding"/>
    <property type="evidence" value="ECO:0007669"/>
    <property type="project" value="TreeGrafter"/>
</dbReference>
<dbReference type="GO" id="GO:0045116">
    <property type="term" value="P:protein neddylation"/>
    <property type="evidence" value="ECO:0007669"/>
    <property type="project" value="TreeGrafter"/>
</dbReference>
<evidence type="ECO:0000256" key="3">
    <source>
        <dbReference type="RuleBase" id="RU410713"/>
    </source>
</evidence>
<dbReference type="GO" id="GO:0000151">
    <property type="term" value="C:ubiquitin ligase complex"/>
    <property type="evidence" value="ECO:0007669"/>
    <property type="project" value="TreeGrafter"/>
</dbReference>
<dbReference type="GO" id="GO:0031624">
    <property type="term" value="F:ubiquitin conjugating enzyme binding"/>
    <property type="evidence" value="ECO:0007669"/>
    <property type="project" value="TreeGrafter"/>
</dbReference>